<evidence type="ECO:0000313" key="3">
    <source>
        <dbReference type="Proteomes" id="UP000184383"/>
    </source>
</evidence>
<organism evidence="2 3">
    <name type="scientific">Aspergillus wentii DTO 134E9</name>
    <dbReference type="NCBI Taxonomy" id="1073089"/>
    <lineage>
        <taxon>Eukaryota</taxon>
        <taxon>Fungi</taxon>
        <taxon>Dikarya</taxon>
        <taxon>Ascomycota</taxon>
        <taxon>Pezizomycotina</taxon>
        <taxon>Eurotiomycetes</taxon>
        <taxon>Eurotiomycetidae</taxon>
        <taxon>Eurotiales</taxon>
        <taxon>Aspergillaceae</taxon>
        <taxon>Aspergillus</taxon>
        <taxon>Aspergillus subgen. Cremei</taxon>
    </lineage>
</organism>
<evidence type="ECO:0000256" key="1">
    <source>
        <dbReference type="SAM" id="MobiDB-lite"/>
    </source>
</evidence>
<dbReference type="RefSeq" id="XP_040695510.1">
    <property type="nucleotide sequence ID" value="XM_040829535.1"/>
</dbReference>
<gene>
    <name evidence="2" type="ORF">ASPWEDRAFT_147821</name>
</gene>
<name>A0A1L9S3V8_ASPWE</name>
<dbReference type="EMBL" id="KV878209">
    <property type="protein sequence ID" value="OJJ41834.1"/>
    <property type="molecule type" value="Genomic_DNA"/>
</dbReference>
<dbReference type="AlphaFoldDB" id="A0A1L9S3V8"/>
<protein>
    <submittedName>
        <fullName evidence="2">Uncharacterized protein</fullName>
    </submittedName>
</protein>
<dbReference type="OrthoDB" id="5429442at2759"/>
<dbReference type="GeneID" id="63745383"/>
<dbReference type="VEuPathDB" id="FungiDB:ASPWEDRAFT_147821"/>
<reference evidence="3" key="1">
    <citation type="journal article" date="2017" name="Genome Biol.">
        <title>Comparative genomics reveals high biological diversity and specific adaptations in the industrially and medically important fungal genus Aspergillus.</title>
        <authorList>
            <person name="de Vries R.P."/>
            <person name="Riley R."/>
            <person name="Wiebenga A."/>
            <person name="Aguilar-Osorio G."/>
            <person name="Amillis S."/>
            <person name="Uchima C.A."/>
            <person name="Anderluh G."/>
            <person name="Asadollahi M."/>
            <person name="Askin M."/>
            <person name="Barry K."/>
            <person name="Battaglia E."/>
            <person name="Bayram O."/>
            <person name="Benocci T."/>
            <person name="Braus-Stromeyer S.A."/>
            <person name="Caldana C."/>
            <person name="Canovas D."/>
            <person name="Cerqueira G.C."/>
            <person name="Chen F."/>
            <person name="Chen W."/>
            <person name="Choi C."/>
            <person name="Clum A."/>
            <person name="Dos Santos R.A."/>
            <person name="Damasio A.R."/>
            <person name="Diallinas G."/>
            <person name="Emri T."/>
            <person name="Fekete E."/>
            <person name="Flipphi M."/>
            <person name="Freyberg S."/>
            <person name="Gallo A."/>
            <person name="Gournas C."/>
            <person name="Habgood R."/>
            <person name="Hainaut M."/>
            <person name="Harispe M.L."/>
            <person name="Henrissat B."/>
            <person name="Hilden K.S."/>
            <person name="Hope R."/>
            <person name="Hossain A."/>
            <person name="Karabika E."/>
            <person name="Karaffa L."/>
            <person name="Karanyi Z."/>
            <person name="Krasevec N."/>
            <person name="Kuo A."/>
            <person name="Kusch H."/>
            <person name="LaButti K."/>
            <person name="Lagendijk E.L."/>
            <person name="Lapidus A."/>
            <person name="Levasseur A."/>
            <person name="Lindquist E."/>
            <person name="Lipzen A."/>
            <person name="Logrieco A.F."/>
            <person name="MacCabe A."/>
            <person name="Maekelae M.R."/>
            <person name="Malavazi I."/>
            <person name="Melin P."/>
            <person name="Meyer V."/>
            <person name="Mielnichuk N."/>
            <person name="Miskei M."/>
            <person name="Molnar A.P."/>
            <person name="Mule G."/>
            <person name="Ngan C.Y."/>
            <person name="Orejas M."/>
            <person name="Orosz E."/>
            <person name="Ouedraogo J.P."/>
            <person name="Overkamp K.M."/>
            <person name="Park H.-S."/>
            <person name="Perrone G."/>
            <person name="Piumi F."/>
            <person name="Punt P.J."/>
            <person name="Ram A.F."/>
            <person name="Ramon A."/>
            <person name="Rauscher S."/>
            <person name="Record E."/>
            <person name="Riano-Pachon D.M."/>
            <person name="Robert V."/>
            <person name="Roehrig J."/>
            <person name="Ruller R."/>
            <person name="Salamov A."/>
            <person name="Salih N.S."/>
            <person name="Samson R.A."/>
            <person name="Sandor E."/>
            <person name="Sanguinetti M."/>
            <person name="Schuetze T."/>
            <person name="Sepcic K."/>
            <person name="Shelest E."/>
            <person name="Sherlock G."/>
            <person name="Sophianopoulou V."/>
            <person name="Squina F.M."/>
            <person name="Sun H."/>
            <person name="Susca A."/>
            <person name="Todd R.B."/>
            <person name="Tsang A."/>
            <person name="Unkles S.E."/>
            <person name="van de Wiele N."/>
            <person name="van Rossen-Uffink D."/>
            <person name="Oliveira J.V."/>
            <person name="Vesth T.C."/>
            <person name="Visser J."/>
            <person name="Yu J.-H."/>
            <person name="Zhou M."/>
            <person name="Andersen M.R."/>
            <person name="Archer D.B."/>
            <person name="Baker S.E."/>
            <person name="Benoit I."/>
            <person name="Brakhage A.A."/>
            <person name="Braus G.H."/>
            <person name="Fischer R."/>
            <person name="Frisvad J.C."/>
            <person name="Goldman G.H."/>
            <person name="Houbraken J."/>
            <person name="Oakley B."/>
            <person name="Pocsi I."/>
            <person name="Scazzocchio C."/>
            <person name="Seiboth B."/>
            <person name="vanKuyk P.A."/>
            <person name="Wortman J."/>
            <person name="Dyer P.S."/>
            <person name="Grigoriev I.V."/>
        </authorList>
    </citation>
    <scope>NUCLEOTIDE SEQUENCE [LARGE SCALE GENOMIC DNA]</scope>
    <source>
        <strain evidence="3">DTO 134E9</strain>
    </source>
</reference>
<sequence>MSSEKDKRLQSSLKTATGAFDQAVAVSQDALNDGLYYLFDKYEDLQKMRVNSKKFGRIDATMDHSEVSLPVKSSNYRTLVFYCMFQTGKLVLTDDDGNDKKPIDLAEWRFAFEVDYTTLDVPTNTAEHQEAKKQLNQPGDYSIKRLFLDFKTHKIRKFNQDLSYFKNHKWDNEDLQSFLSLITFWGDPEHGVMKDKQKSTLGYFLTTAKPETVNPPAPTFPPTSMKHQHYKYIAPGKQTPDEGLKNGKNNMLLYLEMTQNRSFPSEDILEYSGNFVTPGMKGTTCISRDIFWDAYLLRSPSLSGPYGSQPPLLREFNRHVYAWLGEFHVWAKNYSTDFSWSYGFGHTRWEPSRSPDYFAWKKVSASKWQWKNHDHKKGHDEGIWPVRLDAKASSDTLNELWFDPGSNKIHLKGCSKIWAEMKRSGFKNIEEKGGVAINWALDITIDSVSEGGLKLNMNLPANPKDIFHTSALKEPFAFAETQDEEPAKNEPAENELAESELAENEPAENEPVENEFAETTPKTGKTGKISVHDMTEAANDAASKLDFKSVTTNLQTALENSARFVLPGGRQFFYNNAVFGNNGDLLVEAKYKS</sequence>
<keyword evidence="3" id="KW-1185">Reference proteome</keyword>
<feature type="compositionally biased region" description="Acidic residues" evidence="1">
    <location>
        <begin position="492"/>
        <end position="516"/>
    </location>
</feature>
<evidence type="ECO:0000313" key="2">
    <source>
        <dbReference type="EMBL" id="OJJ41834.1"/>
    </source>
</evidence>
<dbReference type="Proteomes" id="UP000184383">
    <property type="component" value="Unassembled WGS sequence"/>
</dbReference>
<accession>A0A1L9S3V8</accession>
<proteinExistence type="predicted"/>
<feature type="region of interest" description="Disordered" evidence="1">
    <location>
        <begin position="479"/>
        <end position="527"/>
    </location>
</feature>